<dbReference type="NCBIfam" id="NF002346">
    <property type="entry name" value="PRK01305.2-3"/>
    <property type="match status" value="1"/>
</dbReference>
<reference evidence="8" key="1">
    <citation type="submission" date="2019-11" db="EMBL/GenBank/DDBJ databases">
        <title>Isolation and characterization of a novel species in the genus Sulfuriferula.</title>
        <authorList>
            <person name="Mochizuki J."/>
            <person name="Kojima H."/>
            <person name="Fukui M."/>
        </authorList>
    </citation>
    <scope>NUCLEOTIDE SEQUENCE [LARGE SCALE GENOMIC DNA]</scope>
    <source>
        <strain evidence="8">SGTM</strain>
    </source>
</reference>
<dbReference type="Proteomes" id="UP000463939">
    <property type="component" value="Chromosome"/>
</dbReference>
<evidence type="ECO:0000259" key="6">
    <source>
        <dbReference type="Pfam" id="PF04377"/>
    </source>
</evidence>
<comment type="catalytic activity">
    <reaction evidence="4">
        <text>N-terminal L-glutamyl-[protein] + L-leucyl-tRNA(Leu) = N-terminal L-leucyl-L-glutamyl-[protein] + tRNA(Leu) + H(+)</text>
        <dbReference type="Rhea" id="RHEA:50412"/>
        <dbReference type="Rhea" id="RHEA-COMP:9613"/>
        <dbReference type="Rhea" id="RHEA-COMP:9622"/>
        <dbReference type="Rhea" id="RHEA-COMP:12664"/>
        <dbReference type="Rhea" id="RHEA-COMP:12668"/>
        <dbReference type="ChEBI" id="CHEBI:15378"/>
        <dbReference type="ChEBI" id="CHEBI:64721"/>
        <dbReference type="ChEBI" id="CHEBI:78442"/>
        <dbReference type="ChEBI" id="CHEBI:78494"/>
        <dbReference type="ChEBI" id="CHEBI:133041"/>
        <dbReference type="EC" id="2.3.2.29"/>
    </reaction>
</comment>
<keyword evidence="3 4" id="KW-0012">Acyltransferase</keyword>
<dbReference type="EMBL" id="AP021881">
    <property type="protein sequence ID" value="BBP00355.1"/>
    <property type="molecule type" value="Genomic_DNA"/>
</dbReference>
<comment type="subcellular location">
    <subcellularLocation>
        <location evidence="4">Cytoplasm</location>
    </subcellularLocation>
</comment>
<dbReference type="PANTHER" id="PTHR21367:SF1">
    <property type="entry name" value="ARGINYL-TRNA--PROTEIN TRANSFERASE 1"/>
    <property type="match status" value="1"/>
</dbReference>
<dbReference type="RefSeq" id="WP_162084297.1">
    <property type="nucleotide sequence ID" value="NZ_AP021881.1"/>
</dbReference>
<dbReference type="EC" id="2.3.2.29" evidence="4"/>
<evidence type="ECO:0000256" key="2">
    <source>
        <dbReference type="ARBA" id="ARBA00022679"/>
    </source>
</evidence>
<dbReference type="GO" id="GO:0004057">
    <property type="term" value="F:arginyl-tRNA--protein transferase activity"/>
    <property type="evidence" value="ECO:0007669"/>
    <property type="project" value="InterPro"/>
</dbReference>
<dbReference type="AlphaFoldDB" id="A0A809RFI6"/>
<gene>
    <name evidence="7" type="primary">ate</name>
    <name evidence="4" type="synonym">bpt</name>
    <name evidence="7" type="ORF">SFSGTM_10630</name>
</gene>
<dbReference type="GO" id="GO:0008914">
    <property type="term" value="F:leucyl-tRNA--protein transferase activity"/>
    <property type="evidence" value="ECO:0007669"/>
    <property type="project" value="UniProtKB-UniRule"/>
</dbReference>
<dbReference type="InterPro" id="IPR030700">
    <property type="entry name" value="N-end_Aminoacyl_Trfase"/>
</dbReference>
<dbReference type="PIRSF" id="PIRSF037208">
    <property type="entry name" value="ATE_pro_prd"/>
    <property type="match status" value="1"/>
</dbReference>
<evidence type="ECO:0000256" key="3">
    <source>
        <dbReference type="ARBA" id="ARBA00023315"/>
    </source>
</evidence>
<evidence type="ECO:0000256" key="1">
    <source>
        <dbReference type="ARBA" id="ARBA00022490"/>
    </source>
</evidence>
<dbReference type="InterPro" id="IPR007472">
    <property type="entry name" value="N-end_Aminoacyl_Trfase_C"/>
</dbReference>
<name>A0A809RFI6_9PROT</name>
<keyword evidence="1 4" id="KW-0963">Cytoplasm</keyword>
<keyword evidence="2 4" id="KW-0808">Transferase</keyword>
<feature type="domain" description="N-end aminoacyl transferase N-terminal" evidence="5">
    <location>
        <begin position="19"/>
        <end position="89"/>
    </location>
</feature>
<organism evidence="7 8">
    <name type="scientific">Sulfuriferula nivalis</name>
    <dbReference type="NCBI Taxonomy" id="2675298"/>
    <lineage>
        <taxon>Bacteria</taxon>
        <taxon>Pseudomonadati</taxon>
        <taxon>Pseudomonadota</taxon>
        <taxon>Betaproteobacteria</taxon>
        <taxon>Nitrosomonadales</taxon>
        <taxon>Sulfuricellaceae</taxon>
        <taxon>Sulfuriferula</taxon>
    </lineage>
</organism>
<protein>
    <recommendedName>
        <fullName evidence="4">Aspartate/glutamate leucyltransferase</fullName>
        <ecNumber evidence="4">2.3.2.29</ecNumber>
    </recommendedName>
</protein>
<keyword evidence="8" id="KW-1185">Reference proteome</keyword>
<comment type="similarity">
    <text evidence="4">Belongs to the R-transferase family. Bpt subfamily.</text>
</comment>
<dbReference type="InterPro" id="IPR017138">
    <property type="entry name" value="Asp_Glu_LeuTrfase"/>
</dbReference>
<dbReference type="GO" id="GO:0005737">
    <property type="term" value="C:cytoplasm"/>
    <property type="evidence" value="ECO:0007669"/>
    <property type="project" value="UniProtKB-SubCell"/>
</dbReference>
<accession>A0A809RFI6</accession>
<evidence type="ECO:0000313" key="7">
    <source>
        <dbReference type="EMBL" id="BBP00355.1"/>
    </source>
</evidence>
<dbReference type="InterPro" id="IPR007471">
    <property type="entry name" value="N-end_Aminoacyl_Trfase_N"/>
</dbReference>
<proteinExistence type="inferred from homology"/>
<evidence type="ECO:0000259" key="5">
    <source>
        <dbReference type="Pfam" id="PF04376"/>
    </source>
</evidence>
<evidence type="ECO:0000256" key="4">
    <source>
        <dbReference type="HAMAP-Rule" id="MF_00689"/>
    </source>
</evidence>
<dbReference type="Pfam" id="PF04377">
    <property type="entry name" value="ATE_C"/>
    <property type="match status" value="1"/>
</dbReference>
<dbReference type="HAMAP" id="MF_00689">
    <property type="entry name" value="Bpt"/>
    <property type="match status" value="1"/>
</dbReference>
<dbReference type="NCBIfam" id="NF002342">
    <property type="entry name" value="PRK01305.1-3"/>
    <property type="match status" value="1"/>
</dbReference>
<feature type="domain" description="N-end rule aminoacyl transferase C-terminal" evidence="6">
    <location>
        <begin position="109"/>
        <end position="228"/>
    </location>
</feature>
<dbReference type="KEGG" id="sniv:SFSGTM_10630"/>
<dbReference type="InterPro" id="IPR016181">
    <property type="entry name" value="Acyl_CoA_acyltransferase"/>
</dbReference>
<comment type="function">
    <text evidence="4">Functions in the N-end rule pathway of protein degradation where it conjugates Leu from its aminoacyl-tRNA to the N-termini of proteins containing an N-terminal aspartate or glutamate.</text>
</comment>
<dbReference type="SUPFAM" id="SSF55729">
    <property type="entry name" value="Acyl-CoA N-acyltransferases (Nat)"/>
    <property type="match status" value="1"/>
</dbReference>
<dbReference type="NCBIfam" id="NF002341">
    <property type="entry name" value="PRK01305.1-1"/>
    <property type="match status" value="1"/>
</dbReference>
<dbReference type="PANTHER" id="PTHR21367">
    <property type="entry name" value="ARGININE-TRNA-PROTEIN TRANSFERASE 1"/>
    <property type="match status" value="1"/>
</dbReference>
<dbReference type="GO" id="GO:0071596">
    <property type="term" value="P:ubiquitin-dependent protein catabolic process via the N-end rule pathway"/>
    <property type="evidence" value="ECO:0007669"/>
    <property type="project" value="InterPro"/>
</dbReference>
<evidence type="ECO:0000313" key="8">
    <source>
        <dbReference type="Proteomes" id="UP000463939"/>
    </source>
</evidence>
<sequence length="243" mass="27996">MTHLHEIPIQLQFYITSPYPCSYIPNLTARSQVATPAHLVDTLVYSELIRNGFRRSGFYTYRPQCGECSACVPVRVVVDEFAPNRTQRRVLKANAGMTVSIESPHYDPEHFALYQRYQAERHAGGGMDHDDKDQYTHFLVASQVESYLLVFRENDKVQMVSLIDRVADGLSAVYTFFNPDLSKRSLGVYNVLWQIDLAHQLGVPYLYLGYWVADSRKMAYKQQYQPLQGFIDADWRTYSTAQT</sequence>
<comment type="catalytic activity">
    <reaction evidence="4">
        <text>N-terminal L-aspartyl-[protein] + L-leucyl-tRNA(Leu) = N-terminal L-leucyl-L-aspartyl-[protein] + tRNA(Leu) + H(+)</text>
        <dbReference type="Rhea" id="RHEA:50420"/>
        <dbReference type="Rhea" id="RHEA-COMP:9613"/>
        <dbReference type="Rhea" id="RHEA-COMP:9622"/>
        <dbReference type="Rhea" id="RHEA-COMP:12669"/>
        <dbReference type="Rhea" id="RHEA-COMP:12674"/>
        <dbReference type="ChEBI" id="CHEBI:15378"/>
        <dbReference type="ChEBI" id="CHEBI:64720"/>
        <dbReference type="ChEBI" id="CHEBI:78442"/>
        <dbReference type="ChEBI" id="CHEBI:78494"/>
        <dbReference type="ChEBI" id="CHEBI:133042"/>
        <dbReference type="EC" id="2.3.2.29"/>
    </reaction>
</comment>
<dbReference type="Pfam" id="PF04376">
    <property type="entry name" value="ATE_N"/>
    <property type="match status" value="1"/>
</dbReference>